<sequence length="65" mass="7200">MDKKIEISVNEKLCKQCGICAALCPKQVLKQEMGCPPVVENLDVCIGCKLCQMRCPDFAIEVEVL</sequence>
<dbReference type="PROSITE" id="PS00198">
    <property type="entry name" value="4FE4S_FER_1"/>
    <property type="match status" value="1"/>
</dbReference>
<dbReference type="PROSITE" id="PS51379">
    <property type="entry name" value="4FE4S_FER_2"/>
    <property type="match status" value="2"/>
</dbReference>
<feature type="domain" description="4Fe-4S ferredoxin-type" evidence="1">
    <location>
        <begin position="5"/>
        <end position="34"/>
    </location>
</feature>
<organism evidence="2">
    <name type="scientific">bioreactor metagenome</name>
    <dbReference type="NCBI Taxonomy" id="1076179"/>
    <lineage>
        <taxon>unclassified sequences</taxon>
        <taxon>metagenomes</taxon>
        <taxon>ecological metagenomes</taxon>
    </lineage>
</organism>
<name>A0A645HV81_9ZZZZ</name>
<dbReference type="Pfam" id="PF13237">
    <property type="entry name" value="Fer4_10"/>
    <property type="match status" value="1"/>
</dbReference>
<dbReference type="SUPFAM" id="SSF54862">
    <property type="entry name" value="4Fe-4S ferredoxins"/>
    <property type="match status" value="1"/>
</dbReference>
<accession>A0A645HV81</accession>
<comment type="caution">
    <text evidence="2">The sequence shown here is derived from an EMBL/GenBank/DDBJ whole genome shotgun (WGS) entry which is preliminary data.</text>
</comment>
<feature type="domain" description="4Fe-4S ferredoxin-type" evidence="1">
    <location>
        <begin position="36"/>
        <end position="65"/>
    </location>
</feature>
<dbReference type="AlphaFoldDB" id="A0A645HV81"/>
<dbReference type="EMBL" id="VSSQ01100092">
    <property type="protein sequence ID" value="MPN42382.1"/>
    <property type="molecule type" value="Genomic_DNA"/>
</dbReference>
<dbReference type="Gene3D" id="3.30.70.20">
    <property type="match status" value="1"/>
</dbReference>
<dbReference type="InterPro" id="IPR017900">
    <property type="entry name" value="4Fe4S_Fe_S_CS"/>
</dbReference>
<evidence type="ECO:0000259" key="1">
    <source>
        <dbReference type="PROSITE" id="PS51379"/>
    </source>
</evidence>
<evidence type="ECO:0000313" key="2">
    <source>
        <dbReference type="EMBL" id="MPN42382.1"/>
    </source>
</evidence>
<proteinExistence type="predicted"/>
<gene>
    <name evidence="2" type="ORF">SDC9_189939</name>
</gene>
<dbReference type="InterPro" id="IPR017896">
    <property type="entry name" value="4Fe4S_Fe-S-bd"/>
</dbReference>
<protein>
    <recommendedName>
        <fullName evidence="1">4Fe-4S ferredoxin-type domain-containing protein</fullName>
    </recommendedName>
</protein>
<reference evidence="2" key="1">
    <citation type="submission" date="2019-08" db="EMBL/GenBank/DDBJ databases">
        <authorList>
            <person name="Kucharzyk K."/>
            <person name="Murdoch R.W."/>
            <person name="Higgins S."/>
            <person name="Loffler F."/>
        </authorList>
    </citation>
    <scope>NUCLEOTIDE SEQUENCE</scope>
</reference>